<proteinExistence type="predicted"/>
<dbReference type="Pfam" id="PF13545">
    <property type="entry name" value="HTH_Crp_2"/>
    <property type="match status" value="1"/>
</dbReference>
<sequence length="242" mass="26607">MTFPLHRFEEFGELGAAEQAAVAALAAPPRRYARNQVIRREGGVASEFYLLIDGWVSSSVTLPSGGRQIMKFHLPGDALGTPSMSVARAAETLTALTPATVSAVSFDRFGTLLRDHPRVTAMFLLSCQRERVALMDWLTSVGRTLSEARLAALLIDLCERLQPLGLVKDDVFDMLVTQEQIGDALGLTAVHVNRTMRQLEEMGLIARDRHSLRLRDRAGLHRIAAAPKRALRTDLSWLPPAA</sequence>
<dbReference type="InterPro" id="IPR050397">
    <property type="entry name" value="Env_Response_Regulators"/>
</dbReference>
<keyword evidence="3" id="KW-0804">Transcription</keyword>
<reference evidence="6" key="1">
    <citation type="submission" date="2022-05" db="EMBL/GenBank/DDBJ databases">
        <title>Sphingomonas sp. strain RMG20 Genome sequencing and assembly.</title>
        <authorList>
            <person name="Kim I."/>
        </authorList>
    </citation>
    <scope>NUCLEOTIDE SEQUENCE</scope>
    <source>
        <strain evidence="6">RMG20</strain>
    </source>
</reference>
<dbReference type="SUPFAM" id="SSF46785">
    <property type="entry name" value="Winged helix' DNA-binding domain"/>
    <property type="match status" value="1"/>
</dbReference>
<dbReference type="PANTHER" id="PTHR24567">
    <property type="entry name" value="CRP FAMILY TRANSCRIPTIONAL REGULATORY PROTEIN"/>
    <property type="match status" value="1"/>
</dbReference>
<feature type="domain" description="Cyclic nucleotide-binding" evidence="4">
    <location>
        <begin position="29"/>
        <end position="108"/>
    </location>
</feature>
<dbReference type="PROSITE" id="PS51063">
    <property type="entry name" value="HTH_CRP_2"/>
    <property type="match status" value="1"/>
</dbReference>
<protein>
    <submittedName>
        <fullName evidence="6">Crp/Fnr family transcriptional regulator</fullName>
    </submittedName>
</protein>
<feature type="domain" description="HTH crp-type" evidence="5">
    <location>
        <begin position="144"/>
        <end position="218"/>
    </location>
</feature>
<accession>A0ABY4TVS8</accession>
<dbReference type="SMART" id="SM00100">
    <property type="entry name" value="cNMP"/>
    <property type="match status" value="1"/>
</dbReference>
<evidence type="ECO:0000256" key="3">
    <source>
        <dbReference type="ARBA" id="ARBA00023163"/>
    </source>
</evidence>
<keyword evidence="2" id="KW-0238">DNA-binding</keyword>
<evidence type="ECO:0000256" key="2">
    <source>
        <dbReference type="ARBA" id="ARBA00023125"/>
    </source>
</evidence>
<dbReference type="PANTHER" id="PTHR24567:SF68">
    <property type="entry name" value="DNA-BINDING TRANSCRIPTIONAL DUAL REGULATOR CRP"/>
    <property type="match status" value="1"/>
</dbReference>
<keyword evidence="7" id="KW-1185">Reference proteome</keyword>
<dbReference type="PROSITE" id="PS50042">
    <property type="entry name" value="CNMP_BINDING_3"/>
    <property type="match status" value="1"/>
</dbReference>
<dbReference type="InterPro" id="IPR012318">
    <property type="entry name" value="HTH_CRP"/>
</dbReference>
<dbReference type="InterPro" id="IPR018490">
    <property type="entry name" value="cNMP-bd_dom_sf"/>
</dbReference>
<evidence type="ECO:0000313" key="7">
    <source>
        <dbReference type="Proteomes" id="UP001055580"/>
    </source>
</evidence>
<dbReference type="InterPro" id="IPR000595">
    <property type="entry name" value="cNMP-bd_dom"/>
</dbReference>
<dbReference type="CDD" id="cd00038">
    <property type="entry name" value="CAP_ED"/>
    <property type="match status" value="1"/>
</dbReference>
<evidence type="ECO:0000259" key="5">
    <source>
        <dbReference type="PROSITE" id="PS51063"/>
    </source>
</evidence>
<evidence type="ECO:0000256" key="1">
    <source>
        <dbReference type="ARBA" id="ARBA00023015"/>
    </source>
</evidence>
<organism evidence="6 7">
    <name type="scientific">Sphingomonas donggukensis</name>
    <dbReference type="NCBI Taxonomy" id="2949093"/>
    <lineage>
        <taxon>Bacteria</taxon>
        <taxon>Pseudomonadati</taxon>
        <taxon>Pseudomonadota</taxon>
        <taxon>Alphaproteobacteria</taxon>
        <taxon>Sphingomonadales</taxon>
        <taxon>Sphingomonadaceae</taxon>
        <taxon>Sphingomonas</taxon>
    </lineage>
</organism>
<dbReference type="SMART" id="SM00419">
    <property type="entry name" value="HTH_CRP"/>
    <property type="match status" value="1"/>
</dbReference>
<dbReference type="RefSeq" id="WP_250752903.1">
    <property type="nucleotide sequence ID" value="NZ_CP098401.1"/>
</dbReference>
<dbReference type="InterPro" id="IPR014710">
    <property type="entry name" value="RmlC-like_jellyroll"/>
</dbReference>
<dbReference type="Pfam" id="PF00027">
    <property type="entry name" value="cNMP_binding"/>
    <property type="match status" value="1"/>
</dbReference>
<evidence type="ECO:0000313" key="6">
    <source>
        <dbReference type="EMBL" id="URW76074.1"/>
    </source>
</evidence>
<dbReference type="Gene3D" id="1.10.10.10">
    <property type="entry name" value="Winged helix-like DNA-binding domain superfamily/Winged helix DNA-binding domain"/>
    <property type="match status" value="1"/>
</dbReference>
<evidence type="ECO:0000259" key="4">
    <source>
        <dbReference type="PROSITE" id="PS50042"/>
    </source>
</evidence>
<dbReference type="InterPro" id="IPR036388">
    <property type="entry name" value="WH-like_DNA-bd_sf"/>
</dbReference>
<keyword evidence="1" id="KW-0805">Transcription regulation</keyword>
<dbReference type="CDD" id="cd00092">
    <property type="entry name" value="HTH_CRP"/>
    <property type="match status" value="1"/>
</dbReference>
<gene>
    <name evidence="6" type="ORF">M9980_02245</name>
</gene>
<name>A0ABY4TVS8_9SPHN</name>
<dbReference type="Proteomes" id="UP001055580">
    <property type="component" value="Chromosome"/>
</dbReference>
<dbReference type="SUPFAM" id="SSF51206">
    <property type="entry name" value="cAMP-binding domain-like"/>
    <property type="match status" value="1"/>
</dbReference>
<dbReference type="InterPro" id="IPR036390">
    <property type="entry name" value="WH_DNA-bd_sf"/>
</dbReference>
<dbReference type="EMBL" id="CP098401">
    <property type="protein sequence ID" value="URW76074.1"/>
    <property type="molecule type" value="Genomic_DNA"/>
</dbReference>
<dbReference type="Gene3D" id="2.60.120.10">
    <property type="entry name" value="Jelly Rolls"/>
    <property type="match status" value="1"/>
</dbReference>